<dbReference type="Gene3D" id="2.40.160.50">
    <property type="entry name" value="membrane protein fhac: a member of the omp85/tpsb transporter family"/>
    <property type="match status" value="1"/>
</dbReference>
<dbReference type="InterPro" id="IPR005565">
    <property type="entry name" value="Hemolysn_activator_HlyB_C"/>
</dbReference>
<dbReference type="GO" id="GO:0098046">
    <property type="term" value="C:type V protein secretion system complex"/>
    <property type="evidence" value="ECO:0007669"/>
    <property type="project" value="TreeGrafter"/>
</dbReference>
<keyword evidence="3" id="KW-0998">Cell outer membrane</keyword>
<sequence>MKKIVNKNLKISTMNTQKQTLVSIMLVSAATAHAVDLPTATQQANDDWRNQQQKIQELQQEQHEKAAWTLQQNQANQPTKSGADRFIKSDKERAEELQAATESTECLPQSKFVITGMNWLDPNDFRLPENECLSAKTLNQLSREITAAYIKKGYVSTQLDFTNEGDTVTIAVREMKIREITGGSRKVNVATLFPNHKDKPLNVQYLDQGIDQANKVSGNNVSMDVYPHDDGTATIELKNEASKPWFGQITVDNKGSKSNRAVARLSAGVASPLGLSDSLYVGAYANMARNENHSQGANVFYTVPYGVWTFSAYGSVSDSRSVTEFASGAKLNYDSKNKAAGVKAERMISRGQKHITYAHAGVDYLNILSEYGGSKIAMQSPKLGVVQAGLSHTQTLDKGVWLSDLTVERGTRMFGAKDTDLSPFTSQFTNFVANTTLSQNRRLGQSKWILRNQHRASVQFSDDDLYSTKQIGVTDRSSVRGFANLTLNGNKGAYLNNTVFARRYLDNGFYIEPYLGADAGVIKDETGWQRAFGGTVGLNFAYGSNWQINLENAYGVAYPKQSDKIRQQQVTASIKFLF</sequence>
<feature type="domain" description="ShlB POTRA" evidence="7">
    <location>
        <begin position="179"/>
        <end position="227"/>
    </location>
</feature>
<protein>
    <submittedName>
        <fullName evidence="8">Hemolysin transporter protein shlB</fullName>
    </submittedName>
</protein>
<evidence type="ECO:0000259" key="7">
    <source>
        <dbReference type="Pfam" id="PF17287"/>
    </source>
</evidence>
<gene>
    <name evidence="8" type="primary">shlB_2</name>
    <name evidence="8" type="ORF">NCTC10283_01979</name>
</gene>
<dbReference type="Pfam" id="PF03865">
    <property type="entry name" value="ShlB"/>
    <property type="match status" value="1"/>
</dbReference>
<dbReference type="PIRSF" id="PIRSF029745">
    <property type="entry name" value="FhaC"/>
    <property type="match status" value="1"/>
</dbReference>
<evidence type="ECO:0000259" key="5">
    <source>
        <dbReference type="Pfam" id="PF03865"/>
    </source>
</evidence>
<feature type="chain" id="PRO_5016788810" evidence="4">
    <location>
        <begin position="35"/>
        <end position="578"/>
    </location>
</feature>
<accession>A0A376BTZ4</accession>
<dbReference type="EMBL" id="UFSO01000003">
    <property type="protein sequence ID" value="SSY80420.1"/>
    <property type="molecule type" value="Genomic_DNA"/>
</dbReference>
<proteinExistence type="predicted"/>
<evidence type="ECO:0000313" key="9">
    <source>
        <dbReference type="Proteomes" id="UP000254209"/>
    </source>
</evidence>
<dbReference type="Pfam" id="PF08479">
    <property type="entry name" value="POTRA_2"/>
    <property type="match status" value="1"/>
</dbReference>
<dbReference type="PANTHER" id="PTHR34597:SF3">
    <property type="entry name" value="OUTER MEMBRANE TRANSPORTER CDIB"/>
    <property type="match status" value="1"/>
</dbReference>
<feature type="domain" description="Polypeptide-transport-associated ShlB-type" evidence="6">
    <location>
        <begin position="129"/>
        <end position="172"/>
    </location>
</feature>
<dbReference type="STRING" id="1120980.GCA_000745955_00754"/>
<dbReference type="OrthoDB" id="290122at2"/>
<evidence type="ECO:0000256" key="2">
    <source>
        <dbReference type="ARBA" id="ARBA00022692"/>
    </source>
</evidence>
<dbReference type="InterPro" id="IPR027282">
    <property type="entry name" value="TPS"/>
</dbReference>
<evidence type="ECO:0000256" key="3">
    <source>
        <dbReference type="ARBA" id="ARBA00023237"/>
    </source>
</evidence>
<keyword evidence="1" id="KW-0472">Membrane</keyword>
<dbReference type="Proteomes" id="UP000254209">
    <property type="component" value="Unassembled WGS sequence"/>
</dbReference>
<evidence type="ECO:0000313" key="8">
    <source>
        <dbReference type="EMBL" id="SSY80420.1"/>
    </source>
</evidence>
<dbReference type="Gene3D" id="3.10.20.310">
    <property type="entry name" value="membrane protein fhac"/>
    <property type="match status" value="1"/>
</dbReference>
<dbReference type="InterPro" id="IPR013686">
    <property type="entry name" value="Polypept-transport_assoc_ShlB"/>
</dbReference>
<keyword evidence="1" id="KW-1134">Transmembrane beta strand</keyword>
<evidence type="ECO:0000256" key="1">
    <source>
        <dbReference type="ARBA" id="ARBA00022452"/>
    </source>
</evidence>
<keyword evidence="9" id="KW-1185">Reference proteome</keyword>
<dbReference type="InterPro" id="IPR051544">
    <property type="entry name" value="TPS_OM_transporter"/>
</dbReference>
<dbReference type="AlphaFoldDB" id="A0A376BTZ4"/>
<evidence type="ECO:0000259" key="6">
    <source>
        <dbReference type="Pfam" id="PF08479"/>
    </source>
</evidence>
<dbReference type="PANTHER" id="PTHR34597">
    <property type="entry name" value="SLR1661 PROTEIN"/>
    <property type="match status" value="1"/>
</dbReference>
<keyword evidence="4" id="KW-0732">Signal</keyword>
<dbReference type="Pfam" id="PF17287">
    <property type="entry name" value="POTRA_3"/>
    <property type="match status" value="1"/>
</dbReference>
<reference evidence="8 9" key="1">
    <citation type="submission" date="2018-06" db="EMBL/GenBank/DDBJ databases">
        <authorList>
            <consortium name="Pathogen Informatics"/>
            <person name="Doyle S."/>
        </authorList>
    </citation>
    <scope>NUCLEOTIDE SEQUENCE [LARGE SCALE GENOMIC DNA]</scope>
    <source>
        <strain evidence="8 9">NCTC10283</strain>
    </source>
</reference>
<name>A0A376BTZ4_9NEIS</name>
<feature type="signal peptide" evidence="4">
    <location>
        <begin position="1"/>
        <end position="34"/>
    </location>
</feature>
<dbReference type="InterPro" id="IPR035251">
    <property type="entry name" value="ShlB_POTRA"/>
</dbReference>
<dbReference type="GO" id="GO:0008320">
    <property type="term" value="F:protein transmembrane transporter activity"/>
    <property type="evidence" value="ECO:0007669"/>
    <property type="project" value="TreeGrafter"/>
</dbReference>
<feature type="domain" description="Haemolysin activator HlyB C-terminal" evidence="5">
    <location>
        <begin position="231"/>
        <end position="539"/>
    </location>
</feature>
<dbReference type="RefSeq" id="WP_051968443.1">
    <property type="nucleotide sequence ID" value="NZ_CP091519.2"/>
</dbReference>
<organism evidence="8 9">
    <name type="scientific">Alysiella crassa</name>
    <dbReference type="NCBI Taxonomy" id="153491"/>
    <lineage>
        <taxon>Bacteria</taxon>
        <taxon>Pseudomonadati</taxon>
        <taxon>Pseudomonadota</taxon>
        <taxon>Betaproteobacteria</taxon>
        <taxon>Neisseriales</taxon>
        <taxon>Neisseriaceae</taxon>
        <taxon>Alysiella</taxon>
    </lineage>
</organism>
<dbReference type="GO" id="GO:0046819">
    <property type="term" value="P:protein secretion by the type V secretion system"/>
    <property type="evidence" value="ECO:0007669"/>
    <property type="project" value="TreeGrafter"/>
</dbReference>
<evidence type="ECO:0000256" key="4">
    <source>
        <dbReference type="SAM" id="SignalP"/>
    </source>
</evidence>
<keyword evidence="2" id="KW-0812">Transmembrane</keyword>